<dbReference type="EC" id="2.7.7.49" evidence="1"/>
<feature type="domain" description="Reverse transcriptase RNase H-like" evidence="10">
    <location>
        <begin position="667"/>
        <end position="765"/>
    </location>
</feature>
<evidence type="ECO:0000259" key="9">
    <source>
        <dbReference type="Pfam" id="PF00078"/>
    </source>
</evidence>
<dbReference type="Gene3D" id="3.30.70.270">
    <property type="match status" value="2"/>
</dbReference>
<dbReference type="SUPFAM" id="SSF56672">
    <property type="entry name" value="DNA/RNA polymerases"/>
    <property type="match status" value="1"/>
</dbReference>
<protein>
    <recommendedName>
        <fullName evidence="1">RNA-directed DNA polymerase</fullName>
        <ecNumber evidence="1">2.7.7.49</ecNumber>
    </recommendedName>
</protein>
<dbReference type="Gene3D" id="3.10.10.10">
    <property type="entry name" value="HIV Type 1 Reverse Transcriptase, subunit A, domain 1"/>
    <property type="match status" value="1"/>
</dbReference>
<keyword evidence="4" id="KW-0540">Nuclease</keyword>
<evidence type="ECO:0000256" key="8">
    <source>
        <dbReference type="SAM" id="MobiDB-lite"/>
    </source>
</evidence>
<dbReference type="Pfam" id="PF00078">
    <property type="entry name" value="RVT_1"/>
    <property type="match status" value="1"/>
</dbReference>
<evidence type="ECO:0000256" key="2">
    <source>
        <dbReference type="ARBA" id="ARBA00022679"/>
    </source>
</evidence>
<dbReference type="InterPro" id="IPR043128">
    <property type="entry name" value="Rev_trsase/Diguanyl_cyclase"/>
</dbReference>
<dbReference type="OrthoDB" id="2282011at2759"/>
<feature type="region of interest" description="Disordered" evidence="8">
    <location>
        <begin position="22"/>
        <end position="76"/>
    </location>
</feature>
<proteinExistence type="predicted"/>
<keyword evidence="5" id="KW-0255">Endonuclease</keyword>
<dbReference type="Gene3D" id="2.40.70.10">
    <property type="entry name" value="Acid Proteases"/>
    <property type="match status" value="1"/>
</dbReference>
<evidence type="ECO:0000313" key="12">
    <source>
        <dbReference type="Proteomes" id="UP000603453"/>
    </source>
</evidence>
<evidence type="ECO:0000256" key="6">
    <source>
        <dbReference type="ARBA" id="ARBA00022801"/>
    </source>
</evidence>
<dbReference type="AlphaFoldDB" id="A0A8H7UYR2"/>
<organism evidence="11 12">
    <name type="scientific">Mucor saturninus</name>
    <dbReference type="NCBI Taxonomy" id="64648"/>
    <lineage>
        <taxon>Eukaryota</taxon>
        <taxon>Fungi</taxon>
        <taxon>Fungi incertae sedis</taxon>
        <taxon>Mucoromycota</taxon>
        <taxon>Mucoromycotina</taxon>
        <taxon>Mucoromycetes</taxon>
        <taxon>Mucorales</taxon>
        <taxon>Mucorineae</taxon>
        <taxon>Mucoraceae</taxon>
        <taxon>Mucor</taxon>
    </lineage>
</organism>
<dbReference type="PANTHER" id="PTHR37984:SF5">
    <property type="entry name" value="PROTEIN NYNRIN-LIKE"/>
    <property type="match status" value="1"/>
</dbReference>
<keyword evidence="12" id="KW-1185">Reference proteome</keyword>
<feature type="compositionally biased region" description="Low complexity" evidence="8">
    <location>
        <begin position="56"/>
        <end position="71"/>
    </location>
</feature>
<evidence type="ECO:0000256" key="4">
    <source>
        <dbReference type="ARBA" id="ARBA00022722"/>
    </source>
</evidence>
<comment type="caution">
    <text evidence="11">The sequence shown here is derived from an EMBL/GenBank/DDBJ whole genome shotgun (WGS) entry which is preliminary data.</text>
</comment>
<evidence type="ECO:0000256" key="7">
    <source>
        <dbReference type="ARBA" id="ARBA00022918"/>
    </source>
</evidence>
<evidence type="ECO:0000259" key="10">
    <source>
        <dbReference type="Pfam" id="PF17917"/>
    </source>
</evidence>
<dbReference type="GO" id="GO:0003964">
    <property type="term" value="F:RNA-directed DNA polymerase activity"/>
    <property type="evidence" value="ECO:0007669"/>
    <property type="project" value="UniProtKB-KW"/>
</dbReference>
<feature type="domain" description="Reverse transcriptase" evidence="9">
    <location>
        <begin position="416"/>
        <end position="573"/>
    </location>
</feature>
<dbReference type="InterPro" id="IPR000477">
    <property type="entry name" value="RT_dom"/>
</dbReference>
<name>A0A8H7UYR2_9FUNG</name>
<keyword evidence="3" id="KW-0548">Nucleotidyltransferase</keyword>
<evidence type="ECO:0000256" key="5">
    <source>
        <dbReference type="ARBA" id="ARBA00022759"/>
    </source>
</evidence>
<dbReference type="GO" id="GO:0016787">
    <property type="term" value="F:hydrolase activity"/>
    <property type="evidence" value="ECO:0007669"/>
    <property type="project" value="UniProtKB-KW"/>
</dbReference>
<dbReference type="Pfam" id="PF17917">
    <property type="entry name" value="RT_RNaseH"/>
    <property type="match status" value="1"/>
</dbReference>
<keyword evidence="2" id="KW-0808">Transferase</keyword>
<dbReference type="InterPro" id="IPR050951">
    <property type="entry name" value="Retrovirus_Pol_polyprotein"/>
</dbReference>
<keyword evidence="6" id="KW-0378">Hydrolase</keyword>
<sequence length="768" mass="86969">RLSKKKERIDDRVISVYKLDHNTGRHQRRVRGPSSSGAMYFSHHGTNGHNTADCRATNSNPNSTSTTATTTGHHSGALEQPVTIPHMHELTQRAMHMNLNHPDAHHHPYSQRSPPRSHVDESPNLLFPFVQDEDLPSLLLLLLHLQPFHGKSNITINDEPAPLNDHTYSIIIPVTFQNYKCWAYVDSGSKCSSFKPSLASKSGLTLSLRTPIALNKSSLLQSKNHTISLGDADSSIERFGFIENVHLFYNNLNIHHTFEVFNLNSEADVCIGTDLMSKMNINITGLTTTWDEHSLPTIEDPIDSLPNTPTYKYYGSIAERSTFLQSLEIVLHSNASIDPKSVCTVPNSEVTLHFPENTVIFRKQYPLPLAYKSKLNEQIEAWLEKETITLADANTPHYNPILFAKKRDIAGNYGSEFRICADMRFLNQNLIASKSDAFSLPRIDEIHEQLSHCSIFTVLDLKSCFTRFAIAKESQPFTAFTTHTGQYVFRKRCFGIKTVPSFVQRIISNLFRDLPTVFAYIDDITIGTHKTDLVAHATLVKEVITRLNQAGLILQSKKCHFLLTSLTLLGFRLSSKGLQIDSSKICNLDQLPPITNNKALMRVLGLFNFFRRHIPNYVSISAPLDKLPSISDKRIFAQTWNSTHDSAYTALKYAITHVPVISVMDTSLPLRSNTDASKYAIGGFVWQLDQQNIVRFLGFASRSKIASERNYSVNKSAYLAIAYMFQRYHSWLRLAPFLLFTDHYSLKFLHSQRYCSPLLQNWCTTIYS</sequence>
<dbReference type="CDD" id="cd01647">
    <property type="entry name" value="RT_LTR"/>
    <property type="match status" value="1"/>
</dbReference>
<keyword evidence="7" id="KW-0695">RNA-directed DNA polymerase</keyword>
<reference evidence="11" key="1">
    <citation type="submission" date="2020-12" db="EMBL/GenBank/DDBJ databases">
        <title>Metabolic potential, ecology and presence of endohyphal bacteria is reflected in genomic diversity of Mucoromycotina.</title>
        <authorList>
            <person name="Muszewska A."/>
            <person name="Okrasinska A."/>
            <person name="Steczkiewicz K."/>
            <person name="Drgas O."/>
            <person name="Orlowska M."/>
            <person name="Perlinska-Lenart U."/>
            <person name="Aleksandrzak-Piekarczyk T."/>
            <person name="Szatraj K."/>
            <person name="Zielenkiewicz U."/>
            <person name="Pilsyk S."/>
            <person name="Malc E."/>
            <person name="Mieczkowski P."/>
            <person name="Kruszewska J.S."/>
            <person name="Biernat P."/>
            <person name="Pawlowska J."/>
        </authorList>
    </citation>
    <scope>NUCLEOTIDE SEQUENCE</scope>
    <source>
        <strain evidence="11">WA0000017839</strain>
    </source>
</reference>
<dbReference type="GO" id="GO:0004519">
    <property type="term" value="F:endonuclease activity"/>
    <property type="evidence" value="ECO:0007669"/>
    <property type="project" value="UniProtKB-KW"/>
</dbReference>
<dbReference type="InterPro" id="IPR021109">
    <property type="entry name" value="Peptidase_aspartic_dom_sf"/>
</dbReference>
<gene>
    <name evidence="11" type="ORF">INT47_009734</name>
</gene>
<dbReference type="PANTHER" id="PTHR37984">
    <property type="entry name" value="PROTEIN CBG26694"/>
    <property type="match status" value="1"/>
</dbReference>
<evidence type="ECO:0000313" key="11">
    <source>
        <dbReference type="EMBL" id="KAG2197018.1"/>
    </source>
</evidence>
<dbReference type="InterPro" id="IPR041373">
    <property type="entry name" value="RT_RNaseH"/>
</dbReference>
<dbReference type="EMBL" id="JAEPRD010000135">
    <property type="protein sequence ID" value="KAG2197018.1"/>
    <property type="molecule type" value="Genomic_DNA"/>
</dbReference>
<feature type="non-terminal residue" evidence="11">
    <location>
        <position position="1"/>
    </location>
</feature>
<evidence type="ECO:0000256" key="3">
    <source>
        <dbReference type="ARBA" id="ARBA00022695"/>
    </source>
</evidence>
<accession>A0A8H7UYR2</accession>
<evidence type="ECO:0000256" key="1">
    <source>
        <dbReference type="ARBA" id="ARBA00012493"/>
    </source>
</evidence>
<dbReference type="InterPro" id="IPR043502">
    <property type="entry name" value="DNA/RNA_pol_sf"/>
</dbReference>
<dbReference type="Proteomes" id="UP000603453">
    <property type="component" value="Unassembled WGS sequence"/>
</dbReference>